<evidence type="ECO:0000313" key="3">
    <source>
        <dbReference type="Proteomes" id="UP000053201"/>
    </source>
</evidence>
<feature type="region of interest" description="Disordered" evidence="1">
    <location>
        <begin position="54"/>
        <end position="105"/>
    </location>
</feature>
<dbReference type="Proteomes" id="UP000053201">
    <property type="component" value="Unassembled WGS sequence"/>
</dbReference>
<dbReference type="InParanoid" id="A0A0L0H7K4"/>
<organism evidence="2 3">
    <name type="scientific">Spizellomyces punctatus (strain DAOM BR117)</name>
    <dbReference type="NCBI Taxonomy" id="645134"/>
    <lineage>
        <taxon>Eukaryota</taxon>
        <taxon>Fungi</taxon>
        <taxon>Fungi incertae sedis</taxon>
        <taxon>Chytridiomycota</taxon>
        <taxon>Chytridiomycota incertae sedis</taxon>
        <taxon>Chytridiomycetes</taxon>
        <taxon>Spizellomycetales</taxon>
        <taxon>Spizellomycetaceae</taxon>
        <taxon>Spizellomyces</taxon>
    </lineage>
</organism>
<dbReference type="RefSeq" id="XP_016604989.1">
    <property type="nucleotide sequence ID" value="XM_016755928.1"/>
</dbReference>
<dbReference type="OrthoDB" id="5596610at2759"/>
<dbReference type="VEuPathDB" id="FungiDB:SPPG_07769"/>
<dbReference type="EMBL" id="KQ257466">
    <property type="protein sequence ID" value="KNC96949.1"/>
    <property type="molecule type" value="Genomic_DNA"/>
</dbReference>
<dbReference type="GeneID" id="27690965"/>
<feature type="region of interest" description="Disordered" evidence="1">
    <location>
        <begin position="16"/>
        <end position="38"/>
    </location>
</feature>
<keyword evidence="3" id="KW-1185">Reference proteome</keyword>
<feature type="compositionally biased region" description="Basic residues" evidence="1">
    <location>
        <begin position="16"/>
        <end position="28"/>
    </location>
</feature>
<evidence type="ECO:0000313" key="2">
    <source>
        <dbReference type="EMBL" id="KNC96949.1"/>
    </source>
</evidence>
<dbReference type="AlphaFoldDB" id="A0A0L0H7K4"/>
<gene>
    <name evidence="2" type="ORF">SPPG_07769</name>
</gene>
<sequence>MPLSHPSPAATIAMHHHHSMHSPKHFHHIPSIAGKGSTARKQYVPLPQPVATCSAFIPHPPSPPVRRRSDSLSSDVSVSSTSSTATTGSKKNNYDDRSGSSKQPKKVRFVEMVAVRETFSSDEYDRSTIDVSPLTREDIAEVLQIRAQMHQHTLELYRQRHLAEEAQVRASRNADTPTNVVAGFYITPVSFNHPQAASAATSSPSPVSSATECHLSRTPSYVSRDATPWRPDPLIAPKLDRSLVYQPCF</sequence>
<name>A0A0L0H7K4_SPIPD</name>
<proteinExistence type="predicted"/>
<reference evidence="2 3" key="1">
    <citation type="submission" date="2009-08" db="EMBL/GenBank/DDBJ databases">
        <title>The Genome Sequence of Spizellomyces punctatus strain DAOM BR117.</title>
        <authorList>
            <consortium name="The Broad Institute Genome Sequencing Platform"/>
            <person name="Russ C."/>
            <person name="Cuomo C."/>
            <person name="Shea T."/>
            <person name="Young S.K."/>
            <person name="Zeng Q."/>
            <person name="Koehrsen M."/>
            <person name="Haas B."/>
            <person name="Borodovsky M."/>
            <person name="Guigo R."/>
            <person name="Alvarado L."/>
            <person name="Berlin A."/>
            <person name="Bochicchio J."/>
            <person name="Borenstein D."/>
            <person name="Chapman S."/>
            <person name="Chen Z."/>
            <person name="Engels R."/>
            <person name="Freedman E."/>
            <person name="Gellesch M."/>
            <person name="Goldberg J."/>
            <person name="Griggs A."/>
            <person name="Gujja S."/>
            <person name="Heiman D."/>
            <person name="Hepburn T."/>
            <person name="Howarth C."/>
            <person name="Jen D."/>
            <person name="Larson L."/>
            <person name="Lewis B."/>
            <person name="Mehta T."/>
            <person name="Park D."/>
            <person name="Pearson M."/>
            <person name="Roberts A."/>
            <person name="Saif S."/>
            <person name="Shenoy N."/>
            <person name="Sisk P."/>
            <person name="Stolte C."/>
            <person name="Sykes S."/>
            <person name="Thomson T."/>
            <person name="Walk T."/>
            <person name="White J."/>
            <person name="Yandava C."/>
            <person name="Burger G."/>
            <person name="Gray M.W."/>
            <person name="Holland P.W.H."/>
            <person name="King N."/>
            <person name="Lang F.B.F."/>
            <person name="Roger A.J."/>
            <person name="Ruiz-Trillo I."/>
            <person name="Lander E."/>
            <person name="Nusbaum C."/>
        </authorList>
    </citation>
    <scope>NUCLEOTIDE SEQUENCE [LARGE SCALE GENOMIC DNA]</scope>
    <source>
        <strain evidence="2 3">DAOM BR117</strain>
    </source>
</reference>
<protein>
    <submittedName>
        <fullName evidence="2">Uncharacterized protein</fullName>
    </submittedName>
</protein>
<evidence type="ECO:0000256" key="1">
    <source>
        <dbReference type="SAM" id="MobiDB-lite"/>
    </source>
</evidence>
<accession>A0A0L0H7K4</accession>
<feature type="compositionally biased region" description="Low complexity" evidence="1">
    <location>
        <begin position="71"/>
        <end position="84"/>
    </location>
</feature>